<gene>
    <name evidence="6" type="ORF">IC608_10935</name>
</gene>
<evidence type="ECO:0000259" key="5">
    <source>
        <dbReference type="Pfam" id="PF00496"/>
    </source>
</evidence>
<keyword evidence="7" id="KW-1185">Reference proteome</keyword>
<evidence type="ECO:0000313" key="7">
    <source>
        <dbReference type="Proteomes" id="UP000654108"/>
    </source>
</evidence>
<sequence>MRKLVLLLATASSLCLSGGAFAAGTMNVALIGEVDTLDPMISTKAVVNMVTQHFYETLYALDESWEPQPLLAAGPPEYSNGDKTIRIPLRTGIKFHDGSDMTSADVVDSLNRWLEVSPRAKEFKPLVKTITADGDDAIVIELTDSYAPLLSLLSFPSAPPVVVPQEIISADQLTATVGTGPYTLAEYKPDQYMRATRFDGYQSPEGAPSFLAGERQQNLDEIRFIPVPDANTRMEGLASGQFDYADGIQIENYDRLLESDATEPVLMEDAFAPNFALNHKAGLMTNPDLRKAVQYALAPEDMLLAAVGNDVFFEADGALYPKGHVWHNEAGVEEYNVNDPARAKQHLDAGGYDGTPLRILTSHQYEFHFKMAEVAKFYLENAGFKVELVVVDWATLGEKRNDPKEWDIYITHSPFLPDPAINQLLSADSNIGWSDPEKDAALKELATETDLEARKEIFAHIQELYFRDVPYIKVGNISELRGSRKGVTGVPLGPWMVFWNAKLPD</sequence>
<dbReference type="Pfam" id="PF00496">
    <property type="entry name" value="SBP_bac_5"/>
    <property type="match status" value="1"/>
</dbReference>
<feature type="chain" id="PRO_5037334730" evidence="4">
    <location>
        <begin position="23"/>
        <end position="505"/>
    </location>
</feature>
<reference evidence="6" key="1">
    <citation type="submission" date="2020-09" db="EMBL/GenBank/DDBJ databases">
        <title>Genome seq and assembly of Devosia sp.</title>
        <authorList>
            <person name="Chhetri G."/>
        </authorList>
    </citation>
    <scope>NUCLEOTIDE SEQUENCE</scope>
    <source>
        <strain evidence="6">PTR5</strain>
    </source>
</reference>
<dbReference type="Gene3D" id="3.90.76.10">
    <property type="entry name" value="Dipeptide-binding Protein, Domain 1"/>
    <property type="match status" value="1"/>
</dbReference>
<dbReference type="Gene3D" id="3.10.105.10">
    <property type="entry name" value="Dipeptide-binding Protein, Domain 3"/>
    <property type="match status" value="1"/>
</dbReference>
<dbReference type="PIRSF" id="PIRSF002741">
    <property type="entry name" value="MppA"/>
    <property type="match status" value="1"/>
</dbReference>
<proteinExistence type="inferred from homology"/>
<dbReference type="GO" id="GO:1904680">
    <property type="term" value="F:peptide transmembrane transporter activity"/>
    <property type="evidence" value="ECO:0007669"/>
    <property type="project" value="TreeGrafter"/>
</dbReference>
<dbReference type="Gene3D" id="3.40.190.10">
    <property type="entry name" value="Periplasmic binding protein-like II"/>
    <property type="match status" value="1"/>
</dbReference>
<dbReference type="GO" id="GO:0015833">
    <property type="term" value="P:peptide transport"/>
    <property type="evidence" value="ECO:0007669"/>
    <property type="project" value="TreeGrafter"/>
</dbReference>
<evidence type="ECO:0000313" key="6">
    <source>
        <dbReference type="EMBL" id="MBD8065989.1"/>
    </source>
</evidence>
<accession>A0A927ISY7</accession>
<dbReference type="InterPro" id="IPR000914">
    <property type="entry name" value="SBP_5_dom"/>
</dbReference>
<evidence type="ECO:0000256" key="3">
    <source>
        <dbReference type="ARBA" id="ARBA00022729"/>
    </source>
</evidence>
<name>A0A927ISY7_9HYPH</name>
<feature type="signal peptide" evidence="4">
    <location>
        <begin position="1"/>
        <end position="22"/>
    </location>
</feature>
<dbReference type="EMBL" id="JACYFU010000002">
    <property type="protein sequence ID" value="MBD8065989.1"/>
    <property type="molecule type" value="Genomic_DNA"/>
</dbReference>
<organism evidence="6 7">
    <name type="scientific">Devosia oryzisoli</name>
    <dbReference type="NCBI Taxonomy" id="2774138"/>
    <lineage>
        <taxon>Bacteria</taxon>
        <taxon>Pseudomonadati</taxon>
        <taxon>Pseudomonadota</taxon>
        <taxon>Alphaproteobacteria</taxon>
        <taxon>Hyphomicrobiales</taxon>
        <taxon>Devosiaceae</taxon>
        <taxon>Devosia</taxon>
    </lineage>
</organism>
<dbReference type="GO" id="GO:0030288">
    <property type="term" value="C:outer membrane-bounded periplasmic space"/>
    <property type="evidence" value="ECO:0007669"/>
    <property type="project" value="UniProtKB-ARBA"/>
</dbReference>
<evidence type="ECO:0000256" key="4">
    <source>
        <dbReference type="SAM" id="SignalP"/>
    </source>
</evidence>
<comment type="caution">
    <text evidence="6">The sequence shown here is derived from an EMBL/GenBank/DDBJ whole genome shotgun (WGS) entry which is preliminary data.</text>
</comment>
<dbReference type="AlphaFoldDB" id="A0A927ISY7"/>
<evidence type="ECO:0000256" key="1">
    <source>
        <dbReference type="ARBA" id="ARBA00004418"/>
    </source>
</evidence>
<dbReference type="InterPro" id="IPR030678">
    <property type="entry name" value="Peptide/Ni-bd"/>
</dbReference>
<feature type="domain" description="Solute-binding protein family 5" evidence="5">
    <location>
        <begin position="66"/>
        <end position="415"/>
    </location>
</feature>
<dbReference type="GO" id="GO:0043190">
    <property type="term" value="C:ATP-binding cassette (ABC) transporter complex"/>
    <property type="evidence" value="ECO:0007669"/>
    <property type="project" value="InterPro"/>
</dbReference>
<dbReference type="Proteomes" id="UP000654108">
    <property type="component" value="Unassembled WGS sequence"/>
</dbReference>
<dbReference type="PANTHER" id="PTHR30290">
    <property type="entry name" value="PERIPLASMIC BINDING COMPONENT OF ABC TRANSPORTER"/>
    <property type="match status" value="1"/>
</dbReference>
<evidence type="ECO:0000256" key="2">
    <source>
        <dbReference type="ARBA" id="ARBA00005695"/>
    </source>
</evidence>
<dbReference type="SUPFAM" id="SSF53850">
    <property type="entry name" value="Periplasmic binding protein-like II"/>
    <property type="match status" value="1"/>
</dbReference>
<dbReference type="RefSeq" id="WP_191775248.1">
    <property type="nucleotide sequence ID" value="NZ_JACYFU010000002.1"/>
</dbReference>
<keyword evidence="3 4" id="KW-0732">Signal</keyword>
<dbReference type="PANTHER" id="PTHR30290:SF38">
    <property type="entry name" value="D,D-DIPEPTIDE-BINDING PERIPLASMIC PROTEIN DDPA-RELATED"/>
    <property type="match status" value="1"/>
</dbReference>
<comment type="similarity">
    <text evidence="2">Belongs to the bacterial solute-binding protein 5 family.</text>
</comment>
<protein>
    <submittedName>
        <fullName evidence="6">ABC transporter substrate-binding protein</fullName>
    </submittedName>
</protein>
<comment type="subcellular location">
    <subcellularLocation>
        <location evidence="1">Periplasm</location>
    </subcellularLocation>
</comment>
<dbReference type="CDD" id="cd08502">
    <property type="entry name" value="PBP2_NikA_DppA_OppA_like_16"/>
    <property type="match status" value="1"/>
</dbReference>
<dbReference type="InterPro" id="IPR039424">
    <property type="entry name" value="SBP_5"/>
</dbReference>